<gene>
    <name evidence="2" type="ORF">FHS76_002435</name>
</gene>
<keyword evidence="2" id="KW-0378">Hydrolase</keyword>
<evidence type="ECO:0000313" key="2">
    <source>
        <dbReference type="EMBL" id="MBB5702551.1"/>
    </source>
</evidence>
<sequence length="314" mass="35198">MKKITFLLFLYAASCNNANSSEFSKQDYKGINYQFSGGIGYSWVKAGEIVYGRDNRVSHLFWKSQMPVLTGKLTADIGSDLVFLGNLKVGLLGSGNLHDYDWLSNVRGFRGYDFDDWTHHSLSETNLDRYVSFDVALGHNFIINSRNTLNIHGGFKYTNVKWTAYGGSYTYSVRDFRDDEGTLPNGKGISYEQRLPALFIGSEWTTNLERWSFSALGRAGVTVSGKDIDDHWLRDLRFMESFESAPFFEIQASASYSFNEQSSLYVTAGLEKHLKMRGDTQIFNRSNGTSGFNPNSAGASFEAATVSAGLKIKF</sequence>
<feature type="active site" evidence="1">
    <location>
        <position position="231"/>
    </location>
</feature>
<dbReference type="RefSeq" id="WP_183652577.1">
    <property type="nucleotide sequence ID" value="NZ_JACIJG010000008.1"/>
</dbReference>
<dbReference type="PIRSF" id="PIRSF001522">
    <property type="entry name" value="Peptidase_A26"/>
    <property type="match status" value="1"/>
</dbReference>
<dbReference type="Gene3D" id="2.40.128.90">
    <property type="entry name" value="OMPT-like"/>
    <property type="match status" value="1"/>
</dbReference>
<accession>A0A7W9AXY1</accession>
<dbReference type="GO" id="GO:0009279">
    <property type="term" value="C:cell outer membrane"/>
    <property type="evidence" value="ECO:0007669"/>
    <property type="project" value="InterPro"/>
</dbReference>
<evidence type="ECO:0000256" key="1">
    <source>
        <dbReference type="PIRSR" id="PIRSR001522-1"/>
    </source>
</evidence>
<evidence type="ECO:0000313" key="3">
    <source>
        <dbReference type="Proteomes" id="UP000555546"/>
    </source>
</evidence>
<reference evidence="2 3" key="1">
    <citation type="submission" date="2020-08" db="EMBL/GenBank/DDBJ databases">
        <title>Genomic Encyclopedia of Type Strains, Phase IV (KMG-IV): sequencing the most valuable type-strain genomes for metagenomic binning, comparative biology and taxonomic classification.</title>
        <authorList>
            <person name="Goeker M."/>
        </authorList>
    </citation>
    <scope>NUCLEOTIDE SEQUENCE [LARGE SCALE GENOMIC DNA]</scope>
    <source>
        <strain evidence="2 3">DSM 26944</strain>
    </source>
</reference>
<name>A0A7W9AXY1_9HYPH</name>
<dbReference type="InterPro" id="IPR053724">
    <property type="entry name" value="OMP_A26_sf"/>
</dbReference>
<dbReference type="InterPro" id="IPR020080">
    <property type="entry name" value="OM_adhesin/peptidase_omptin"/>
</dbReference>
<protein>
    <submittedName>
        <fullName evidence="2">Plasminogen activator</fullName>
        <ecNumber evidence="2">3.4.23.48</ecNumber>
    </submittedName>
</protein>
<comment type="caution">
    <text evidence="2">The sequence shown here is derived from an EMBL/GenBank/DDBJ whole genome shotgun (WGS) entry which is preliminary data.</text>
</comment>
<dbReference type="EMBL" id="JACIJG010000008">
    <property type="protein sequence ID" value="MBB5702551.1"/>
    <property type="molecule type" value="Genomic_DNA"/>
</dbReference>
<feature type="active site" evidence="1">
    <location>
        <position position="229"/>
    </location>
</feature>
<keyword evidence="3" id="KW-1185">Reference proteome</keyword>
<dbReference type="GO" id="GO:0006508">
    <property type="term" value="P:proteolysis"/>
    <property type="evidence" value="ECO:0007669"/>
    <property type="project" value="InterPro"/>
</dbReference>
<dbReference type="Pfam" id="PF01278">
    <property type="entry name" value="Omptin"/>
    <property type="match status" value="1"/>
</dbReference>
<dbReference type="EC" id="3.4.23.48" evidence="2"/>
<dbReference type="GO" id="GO:0004190">
    <property type="term" value="F:aspartic-type endopeptidase activity"/>
    <property type="evidence" value="ECO:0007669"/>
    <property type="project" value="InterPro"/>
</dbReference>
<dbReference type="InterPro" id="IPR000036">
    <property type="entry name" value="Peptidase_A26_omptin"/>
</dbReference>
<organism evidence="2 3">
    <name type="scientific">Brucella daejeonensis</name>
    <dbReference type="NCBI Taxonomy" id="659015"/>
    <lineage>
        <taxon>Bacteria</taxon>
        <taxon>Pseudomonadati</taxon>
        <taxon>Pseudomonadota</taxon>
        <taxon>Alphaproteobacteria</taxon>
        <taxon>Hyphomicrobiales</taxon>
        <taxon>Brucellaceae</taxon>
        <taxon>Brucella/Ochrobactrum group</taxon>
        <taxon>Brucella</taxon>
    </lineage>
</organism>
<feature type="active site" evidence="1">
    <location>
        <position position="99"/>
    </location>
</feature>
<proteinExistence type="predicted"/>
<dbReference type="SUPFAM" id="SSF69917">
    <property type="entry name" value="OMPT-like"/>
    <property type="match status" value="1"/>
</dbReference>
<feature type="active site" evidence="1">
    <location>
        <position position="101"/>
    </location>
</feature>
<dbReference type="Proteomes" id="UP000555546">
    <property type="component" value="Unassembled WGS sequence"/>
</dbReference>
<dbReference type="PRINTS" id="PR00482">
    <property type="entry name" value="OMPTIN"/>
</dbReference>
<dbReference type="AlphaFoldDB" id="A0A7W9AXY1"/>